<keyword evidence="7 8" id="KW-0457">Lysine biosynthesis</keyword>
<feature type="site" description="Transition state stabilizer" evidence="8">
    <location>
        <position position="5"/>
    </location>
</feature>
<dbReference type="InterPro" id="IPR037529">
    <property type="entry name" value="LysZ"/>
</dbReference>
<protein>
    <recommendedName>
        <fullName evidence="8">Putative [LysW]-aminoadipate kinase</fullName>
        <ecNumber evidence="8">2.7.2.17</ecNumber>
    </recommendedName>
</protein>
<dbReference type="UniPathway" id="UPA00033">
    <property type="reaction ID" value="UER00036"/>
</dbReference>
<comment type="caution">
    <text evidence="8">Lacks conserved residue(s) required for the propagation of feature annotation.</text>
</comment>
<comment type="caution">
    <text evidence="10">The sequence shown here is derived from an EMBL/GenBank/DDBJ whole genome shotgun (WGS) entry which is preliminary data.</text>
</comment>
<reference evidence="10" key="1">
    <citation type="journal article" date="2020" name="mSystems">
        <title>Genome- and Community-Level Interaction Insights into Carbon Utilization and Element Cycling Functions of Hydrothermarchaeota in Hydrothermal Sediment.</title>
        <authorList>
            <person name="Zhou Z."/>
            <person name="Liu Y."/>
            <person name="Xu W."/>
            <person name="Pan J."/>
            <person name="Luo Z.H."/>
            <person name="Li M."/>
        </authorList>
    </citation>
    <scope>NUCLEOTIDE SEQUENCE [LARGE SCALE GENOMIC DNA]</scope>
    <source>
        <strain evidence="10">SpSt-222</strain>
    </source>
</reference>
<evidence type="ECO:0000256" key="2">
    <source>
        <dbReference type="ARBA" id="ARBA00022605"/>
    </source>
</evidence>
<evidence type="ECO:0000256" key="1">
    <source>
        <dbReference type="ARBA" id="ARBA00022490"/>
    </source>
</evidence>
<dbReference type="GO" id="GO:0005737">
    <property type="term" value="C:cytoplasm"/>
    <property type="evidence" value="ECO:0007669"/>
    <property type="project" value="UniProtKB-SubCell"/>
</dbReference>
<comment type="catalytic activity">
    <reaction evidence="8">
        <text>[amino-group carrier protein]-C-terminal-N-(1,4-dicarboxybutan-1-yl)-L-glutamine + ATP = [amino-group carrier protein]-C-terminal-N-(1-carboxy-5-phosphooxy-5-oxopentan-1-yl)-L-glutamine + ADP</text>
        <dbReference type="Rhea" id="RHEA:41944"/>
        <dbReference type="Rhea" id="RHEA-COMP:9694"/>
        <dbReference type="Rhea" id="RHEA-COMP:9712"/>
        <dbReference type="ChEBI" id="CHEBI:30616"/>
        <dbReference type="ChEBI" id="CHEBI:78499"/>
        <dbReference type="ChEBI" id="CHEBI:78503"/>
        <dbReference type="ChEBI" id="CHEBI:456216"/>
        <dbReference type="EC" id="2.7.2.17"/>
    </reaction>
</comment>
<feature type="site" description="Transition state stabilizer" evidence="8">
    <location>
        <position position="231"/>
    </location>
</feature>
<dbReference type="EMBL" id="DSJL01000011">
    <property type="protein sequence ID" value="HEF65461.1"/>
    <property type="molecule type" value="Genomic_DNA"/>
</dbReference>
<dbReference type="PANTHER" id="PTHR23342:SF20">
    <property type="entry name" value="[LYSW]-AMINOADIPATE KINASE"/>
    <property type="match status" value="1"/>
</dbReference>
<dbReference type="Gene3D" id="3.40.1160.10">
    <property type="entry name" value="Acetylglutamate kinase-like"/>
    <property type="match status" value="1"/>
</dbReference>
<dbReference type="GO" id="GO:0005524">
    <property type="term" value="F:ATP binding"/>
    <property type="evidence" value="ECO:0007669"/>
    <property type="project" value="UniProtKB-KW"/>
</dbReference>
<keyword evidence="2 8" id="KW-0028">Amino-acid biosynthesis</keyword>
<feature type="binding site" evidence="8">
    <location>
        <position position="167"/>
    </location>
    <ligand>
        <name>substrate</name>
    </ligand>
</feature>
<keyword evidence="5 8" id="KW-0418">Kinase</keyword>
<dbReference type="EC" id="2.7.2.17" evidence="8"/>
<name>A0A7C1FST7_THERO</name>
<dbReference type="HAMAP" id="MF_02082">
    <property type="entry name" value="LysZ"/>
    <property type="match status" value="1"/>
</dbReference>
<keyword evidence="6 8" id="KW-0067">ATP-binding</keyword>
<gene>
    <name evidence="8" type="primary">lysZ</name>
    <name evidence="10" type="ORF">ENP47_07675</name>
</gene>
<sequence length="278" mass="29688">MLVVKLGGSAGIDPALTLDDLAALWRETRIVFIHGANATLDEWTRRLGREPRLVMSSTGQVSRFTDRETMDLMLMVYAGLVNKRLVEGLQQRGVNAVGLTAMDGRIASGPRKDTLRAIENGKPKVLRGDYAGSIERVDTQLLELLLDHGYLPVLTPPAVSDQGEAINVDGDKLAMQLAVALRADALVILSNTPGLLRDVRDPDSLITAIDVDDPASVEAAMTAAQGRMKKKVEAGCKAVQAGIGRVVFADARVPQPIQRALAGAGTVLIAGSRVEVRP</sequence>
<evidence type="ECO:0000256" key="8">
    <source>
        <dbReference type="HAMAP-Rule" id="MF_02082"/>
    </source>
</evidence>
<dbReference type="NCBIfam" id="NF010659">
    <property type="entry name" value="PRK14058.1-1"/>
    <property type="match status" value="1"/>
</dbReference>
<dbReference type="SUPFAM" id="SSF53633">
    <property type="entry name" value="Carbamate kinase-like"/>
    <property type="match status" value="1"/>
</dbReference>
<accession>A0A7C1FST7</accession>
<dbReference type="InterPro" id="IPR004662">
    <property type="entry name" value="AcgluKinase_fam"/>
</dbReference>
<dbReference type="PANTHER" id="PTHR23342">
    <property type="entry name" value="N-ACETYLGLUTAMATE SYNTHASE"/>
    <property type="match status" value="1"/>
</dbReference>
<evidence type="ECO:0000256" key="3">
    <source>
        <dbReference type="ARBA" id="ARBA00022679"/>
    </source>
</evidence>
<feature type="binding site" evidence="8">
    <location>
        <position position="63"/>
    </location>
    <ligand>
        <name>substrate</name>
    </ligand>
</feature>
<dbReference type="InterPro" id="IPR001057">
    <property type="entry name" value="Glu/AcGlu_kinase"/>
</dbReference>
<evidence type="ECO:0000256" key="5">
    <source>
        <dbReference type="ARBA" id="ARBA00022777"/>
    </source>
</evidence>
<comment type="similarity">
    <text evidence="8">Belongs to the acetylglutamate kinase family. LysZ subfamily.</text>
</comment>
<dbReference type="InterPro" id="IPR001048">
    <property type="entry name" value="Asp/Glu/Uridylate_kinase"/>
</dbReference>
<evidence type="ECO:0000256" key="6">
    <source>
        <dbReference type="ARBA" id="ARBA00022840"/>
    </source>
</evidence>
<dbReference type="NCBIfam" id="TIGR00761">
    <property type="entry name" value="argB"/>
    <property type="match status" value="1"/>
</dbReference>
<organism evidence="10">
    <name type="scientific">Thermomicrobium roseum</name>
    <dbReference type="NCBI Taxonomy" id="500"/>
    <lineage>
        <taxon>Bacteria</taxon>
        <taxon>Pseudomonadati</taxon>
        <taxon>Thermomicrobiota</taxon>
        <taxon>Thermomicrobia</taxon>
        <taxon>Thermomicrobiales</taxon>
        <taxon>Thermomicrobiaceae</taxon>
        <taxon>Thermomicrobium</taxon>
    </lineage>
</organism>
<keyword evidence="3 8" id="KW-0808">Transferase</keyword>
<dbReference type="PIRSF" id="PIRSF000728">
    <property type="entry name" value="NAGK"/>
    <property type="match status" value="1"/>
</dbReference>
<dbReference type="GO" id="GO:0019878">
    <property type="term" value="P:lysine biosynthetic process via aminoadipic acid"/>
    <property type="evidence" value="ECO:0007669"/>
    <property type="project" value="UniProtKB-UniRule"/>
</dbReference>
<comment type="function">
    <text evidence="8">Catalyzes the phosphorylation of LysW-gamma-alpha-aminoadipate.</text>
</comment>
<evidence type="ECO:0000256" key="4">
    <source>
        <dbReference type="ARBA" id="ARBA00022741"/>
    </source>
</evidence>
<feature type="domain" description="Aspartate/glutamate/uridylate kinase" evidence="9">
    <location>
        <begin position="2"/>
        <end position="247"/>
    </location>
</feature>
<keyword evidence="4 8" id="KW-0547">Nucleotide-binding</keyword>
<dbReference type="InterPro" id="IPR036393">
    <property type="entry name" value="AceGlu_kinase-like_sf"/>
</dbReference>
<dbReference type="PRINTS" id="PR00474">
    <property type="entry name" value="GLU5KINASE"/>
</dbReference>
<dbReference type="Pfam" id="PF00696">
    <property type="entry name" value="AA_kinase"/>
    <property type="match status" value="1"/>
</dbReference>
<evidence type="ECO:0000259" key="9">
    <source>
        <dbReference type="Pfam" id="PF00696"/>
    </source>
</evidence>
<proteinExistence type="inferred from homology"/>
<dbReference type="AlphaFoldDB" id="A0A7C1FST7"/>
<keyword evidence="1 8" id="KW-0963">Cytoplasm</keyword>
<dbReference type="GO" id="GO:0006526">
    <property type="term" value="P:L-arginine biosynthetic process"/>
    <property type="evidence" value="ECO:0007669"/>
    <property type="project" value="TreeGrafter"/>
</dbReference>
<evidence type="ECO:0000313" key="10">
    <source>
        <dbReference type="EMBL" id="HEF65461.1"/>
    </source>
</evidence>
<evidence type="ECO:0000256" key="7">
    <source>
        <dbReference type="ARBA" id="ARBA00023154"/>
    </source>
</evidence>
<comment type="pathway">
    <text evidence="8">Amino-acid biosynthesis; L-lysine biosynthesis via AAA pathway; L-lysine from L-alpha-aminoadipate (Thermus route): step 2/5.</text>
</comment>
<comment type="subcellular location">
    <subcellularLocation>
        <location evidence="8">Cytoplasm</location>
    </subcellularLocation>
</comment>
<dbReference type="GO" id="GO:0003991">
    <property type="term" value="F:acetylglutamate kinase activity"/>
    <property type="evidence" value="ECO:0007669"/>
    <property type="project" value="TreeGrafter"/>
</dbReference>